<feature type="region of interest" description="Disordered" evidence="3">
    <location>
        <begin position="21"/>
        <end position="40"/>
    </location>
</feature>
<name>A0A2A9HHK8_TEPT2</name>
<protein>
    <recommendedName>
        <fullName evidence="2">Deoxyguanosinetriphosphate triphosphohydrolase-like protein</fullName>
    </recommendedName>
</protein>
<dbReference type="InterPro" id="IPR003607">
    <property type="entry name" value="HD/PDEase_dom"/>
</dbReference>
<dbReference type="PANTHER" id="PTHR35795">
    <property type="entry name" value="SLR1885 PROTEIN"/>
    <property type="match status" value="1"/>
</dbReference>
<dbReference type="InterPro" id="IPR051094">
    <property type="entry name" value="Diverse_Catalytic_Enzymes"/>
</dbReference>
<proteinExistence type="inferred from homology"/>
<dbReference type="Pfam" id="PF01966">
    <property type="entry name" value="HD"/>
    <property type="match status" value="1"/>
</dbReference>
<comment type="similarity">
    <text evidence="2">Belongs to the dGTPase family. Type 2 subfamily.</text>
</comment>
<sequence>MDLFDVRRRLEALESNLSPYAARSATSRGRKRPEPPSPLRVEFQRDRDRILHTKAFRRLKHKTQVFIAPTQDHFVTRLTHTLEVAQVARTIARALNLNEDLAEAAALGHDIGHGPFGHAGEEALAECLPEGFRHNYQSVRVLDRLENGGKGLNLTFEVLDAVEKSSKAREDIFAEGWGVPVTLEGQVVKTADAIAYLNHDILDAVRAGIITEDDLPDSTKRLIGRSHAERLDTLICDIVAASWSATGAGPDPVIRFSPEIHAAANELREFMFQRVYMYDDTRREAERGKRIVRFLFEYFVRHPNEISPDYSLPEDSVERRAADYVSGMTDRFAIRLAASLGCPDAIGWQV</sequence>
<dbReference type="Gene3D" id="1.10.3210.10">
    <property type="entry name" value="Hypothetical protein af1432"/>
    <property type="match status" value="1"/>
</dbReference>
<dbReference type="AlphaFoldDB" id="A0A2A9HHK8"/>
<dbReference type="SMART" id="SM00471">
    <property type="entry name" value="HDc"/>
    <property type="match status" value="1"/>
</dbReference>
<dbReference type="NCBIfam" id="TIGR01353">
    <property type="entry name" value="dGTP_triPase"/>
    <property type="match status" value="1"/>
</dbReference>
<dbReference type="HAMAP" id="MF_01212">
    <property type="entry name" value="dGTPase_type2"/>
    <property type="match status" value="1"/>
</dbReference>
<dbReference type="NCBIfam" id="NF002327">
    <property type="entry name" value="PRK01286.1-2"/>
    <property type="match status" value="1"/>
</dbReference>
<dbReference type="Pfam" id="PF13286">
    <property type="entry name" value="HD_assoc"/>
    <property type="match status" value="1"/>
</dbReference>
<dbReference type="InterPro" id="IPR006261">
    <property type="entry name" value="dGTPase"/>
</dbReference>
<keyword evidence="1 2" id="KW-0378">Hydrolase</keyword>
<dbReference type="Proteomes" id="UP000223071">
    <property type="component" value="Unassembled WGS sequence"/>
</dbReference>
<evidence type="ECO:0000313" key="6">
    <source>
        <dbReference type="Proteomes" id="UP000223071"/>
    </source>
</evidence>
<keyword evidence="6" id="KW-1185">Reference proteome</keyword>
<accession>A0A2A9HHK8</accession>
<dbReference type="GO" id="GO:0016793">
    <property type="term" value="F:triphosphoric monoester hydrolase activity"/>
    <property type="evidence" value="ECO:0007669"/>
    <property type="project" value="InterPro"/>
</dbReference>
<organism evidence="5 6">
    <name type="scientific">Tepidiforma thermophila (strain KCTC 52669 / CGMCC 1.13589 / G233)</name>
    <dbReference type="NCBI Taxonomy" id="2761530"/>
    <lineage>
        <taxon>Bacteria</taxon>
        <taxon>Bacillati</taxon>
        <taxon>Chloroflexota</taxon>
        <taxon>Tepidiformia</taxon>
        <taxon>Tepidiformales</taxon>
        <taxon>Tepidiformaceae</taxon>
        <taxon>Tepidiforma</taxon>
    </lineage>
</organism>
<dbReference type="InterPro" id="IPR026875">
    <property type="entry name" value="PHydrolase_assoc_dom"/>
</dbReference>
<dbReference type="RefSeq" id="WP_098504004.1">
    <property type="nucleotide sequence ID" value="NZ_PDJQ01000001.1"/>
</dbReference>
<dbReference type="NCBIfam" id="TIGR00277">
    <property type="entry name" value="HDIG"/>
    <property type="match status" value="1"/>
</dbReference>
<gene>
    <name evidence="5" type="ORF">A9A59_1868</name>
</gene>
<dbReference type="InterPro" id="IPR006674">
    <property type="entry name" value="HD_domain"/>
</dbReference>
<evidence type="ECO:0000259" key="4">
    <source>
        <dbReference type="PROSITE" id="PS51831"/>
    </source>
</evidence>
<evidence type="ECO:0000313" key="5">
    <source>
        <dbReference type="EMBL" id="PFG74631.1"/>
    </source>
</evidence>
<reference evidence="5 6" key="1">
    <citation type="submission" date="2017-09" db="EMBL/GenBank/DDBJ databases">
        <title>Sequencing the genomes of two abundant thermophiles in Great Basin hot springs: Thermocrinis jamiesonii and novel Chloroflexi Thermoflexus hugenholtzii.</title>
        <authorList>
            <person name="Hedlund B."/>
        </authorList>
    </citation>
    <scope>NUCLEOTIDE SEQUENCE [LARGE SCALE GENOMIC DNA]</scope>
    <source>
        <strain evidence="5 6">G233</strain>
    </source>
</reference>
<dbReference type="PROSITE" id="PS51831">
    <property type="entry name" value="HD"/>
    <property type="match status" value="1"/>
</dbReference>
<dbReference type="CDD" id="cd00077">
    <property type="entry name" value="HDc"/>
    <property type="match status" value="1"/>
</dbReference>
<evidence type="ECO:0000256" key="1">
    <source>
        <dbReference type="ARBA" id="ARBA00022801"/>
    </source>
</evidence>
<dbReference type="InterPro" id="IPR006675">
    <property type="entry name" value="HDIG_dom"/>
</dbReference>
<feature type="domain" description="HD" evidence="4">
    <location>
        <begin position="77"/>
        <end position="197"/>
    </location>
</feature>
<dbReference type="PANTHER" id="PTHR35795:SF1">
    <property type="entry name" value="BIS(5'-NUCLEOSYL)-TETRAPHOSPHATASE, SYMMETRICAL"/>
    <property type="match status" value="1"/>
</dbReference>
<evidence type="ECO:0000256" key="2">
    <source>
        <dbReference type="HAMAP-Rule" id="MF_01212"/>
    </source>
</evidence>
<dbReference type="InterPro" id="IPR023023">
    <property type="entry name" value="dNTPase_2"/>
</dbReference>
<dbReference type="EMBL" id="PDJQ01000001">
    <property type="protein sequence ID" value="PFG74631.1"/>
    <property type="molecule type" value="Genomic_DNA"/>
</dbReference>
<dbReference type="SUPFAM" id="SSF109604">
    <property type="entry name" value="HD-domain/PDEase-like"/>
    <property type="match status" value="1"/>
</dbReference>
<comment type="caution">
    <text evidence="5">The sequence shown here is derived from an EMBL/GenBank/DDBJ whole genome shotgun (WGS) entry which is preliminary data.</text>
</comment>
<evidence type="ECO:0000256" key="3">
    <source>
        <dbReference type="SAM" id="MobiDB-lite"/>
    </source>
</evidence>